<evidence type="ECO:0000313" key="1">
    <source>
        <dbReference type="EMBL" id="MCZ0862328.1"/>
    </source>
</evidence>
<dbReference type="EMBL" id="JAPTGC010000004">
    <property type="protein sequence ID" value="MCZ0862328.1"/>
    <property type="molecule type" value="Genomic_DNA"/>
</dbReference>
<dbReference type="Gene3D" id="2.40.400.10">
    <property type="entry name" value="Acetoacetate decarboxylase-like"/>
    <property type="match status" value="1"/>
</dbReference>
<evidence type="ECO:0000313" key="2">
    <source>
        <dbReference type="Proteomes" id="UP001141336"/>
    </source>
</evidence>
<dbReference type="Proteomes" id="UP001141336">
    <property type="component" value="Unassembled WGS sequence"/>
</dbReference>
<keyword evidence="2" id="KW-1185">Reference proteome</keyword>
<dbReference type="RefSeq" id="WP_268922567.1">
    <property type="nucleotide sequence ID" value="NZ_JAPTGC010000004.1"/>
</dbReference>
<dbReference type="SUPFAM" id="SSF160104">
    <property type="entry name" value="Acetoacetate decarboxylase-like"/>
    <property type="match status" value="1"/>
</dbReference>
<reference evidence="1" key="1">
    <citation type="submission" date="2022-12" db="EMBL/GenBank/DDBJ databases">
        <title>Isolation and characterisation of novel Methanocorpusculum spp. from native Australian herbivores indicates the genus is ancestrally host-associated.</title>
        <authorList>
            <person name="Volmer J.G."/>
            <person name="Soo R.M."/>
            <person name="Evans P.N."/>
            <person name="Hoedt E.C."/>
            <person name="Astorga Alsina A.L."/>
            <person name="Woodcroft B.J."/>
            <person name="Tyson G.W."/>
            <person name="Hugenholtz P."/>
            <person name="Morrison M."/>
        </authorList>
    </citation>
    <scope>NUCLEOTIDE SEQUENCE</scope>
    <source>
        <strain evidence="1">CW153</strain>
    </source>
</reference>
<accession>A0ABT4IKQ2</accession>
<comment type="caution">
    <text evidence="1">The sequence shown here is derived from an EMBL/GenBank/DDBJ whole genome shotgun (WGS) entry which is preliminary data.</text>
</comment>
<dbReference type="Pfam" id="PF06314">
    <property type="entry name" value="ADC"/>
    <property type="match status" value="1"/>
</dbReference>
<dbReference type="InterPro" id="IPR023375">
    <property type="entry name" value="ADC_dom_sf"/>
</dbReference>
<sequence>MPPHFGGYPYTACYGYLVYEDCTSLSLSYTTDRTTLEQYIPDVFELLKPEITVSSNNAHGVGWMGGGHYGCIALTAPVIHTKTGTKGAYVLVLWEDSAYPILGGREDTGMPKIFCDIGEYAKFGNHASLCGSYNGRNFIDLEMEIQKEFTQDEVTAYGVPVINQFGWRYIGKLNKPGYEVSEPTIYPCELHPTAIASGTGKITWTKLTYQQYPMQAHIIDCLANLPVLEYSGPAMYMKYKQVLRGDLARALE</sequence>
<name>A0ABT4IKQ2_9EURY</name>
<protein>
    <submittedName>
        <fullName evidence="1">Acetoacetate decarboxylase family protein</fullName>
    </submittedName>
</protein>
<gene>
    <name evidence="1" type="ORF">O0S09_03540</name>
</gene>
<dbReference type="InterPro" id="IPR010451">
    <property type="entry name" value="Acetoacetate_decarboxylase"/>
</dbReference>
<proteinExistence type="predicted"/>
<organism evidence="1 2">
    <name type="scientific">Methanocorpusculum vombati</name>
    <dbReference type="NCBI Taxonomy" id="3002864"/>
    <lineage>
        <taxon>Archaea</taxon>
        <taxon>Methanobacteriati</taxon>
        <taxon>Methanobacteriota</taxon>
        <taxon>Stenosarchaea group</taxon>
        <taxon>Methanomicrobia</taxon>
        <taxon>Methanomicrobiales</taxon>
        <taxon>Methanocorpusculaceae</taxon>
        <taxon>Methanocorpusculum</taxon>
    </lineage>
</organism>